<sequence>MMCFFLLYQISFCCKERKIKSKRNEELYEFHSRINDINNQIFLEKAVFSNFRNINFNGGAIYINKNKFNFALNNCQFDNCVGKNGGAIYHKSVDKLTQHSCSIYNALFTNCKAIKGGALYLTNGEAERNSISIEGCTFKFNTAIEKGGAIYGYSREKVAVQRCRFDDNEAFIKGSSLYFLVGDENSSIQQKLILYRDSFVFTANEKNLVNVYIESCNATKANANIFLGLCSFSSKNKTIASYKNLEVLENGKLKSFKLTECNCIQGTNETVNIQINSTENYSDLLIFECKDIDSCKSEIATEPLPNLTDKCDSYPNRQDYVGGSGVEFEKACFHNFQSPILQDGGAIHVINAQIDLETCTFINCSTDGKGGALYVILTFLDCEIEIEECLFENCSAAEDGGAVYVLVTENNNELEVDATTCQFCRSGGNGGAFYISFSGLNCNIEFEESIFESCVAKKNGGAIYFVSYKSSRSTFEEITFTNNSASNGGAYYYSPYSYSKLCRSDFFNNKCTGPNCSSNVYLKIDPNQQTEKLKRTLQNIDKFNSTNNEDDSDDSNEGDDEYDDAENNKIEDNADNLTRENVVLADNIFKSEPIRDSAQLIIEIKKKGNLLLGKNSFSFNGKDEKADKMNSNYIKVIKQNDTNISFKANGFICFAGNLTIEDFENNVQTNCPIVKEDPDKDGKYKIGNRNGQKRRKNILISVIVTVITACVATIIVIIALIIIPILKRKDIKQYSTNLSSGGDSIVSNINQTTNNEEVPQI</sequence>
<evidence type="ECO:0000256" key="2">
    <source>
        <dbReference type="SAM" id="Phobius"/>
    </source>
</evidence>
<feature type="region of interest" description="Disordered" evidence="1">
    <location>
        <begin position="540"/>
        <end position="574"/>
    </location>
</feature>
<protein>
    <recommendedName>
        <fullName evidence="5">Right handed beta helix domain-containing protein</fullName>
    </recommendedName>
</protein>
<keyword evidence="2" id="KW-1133">Transmembrane helix</keyword>
<dbReference type="SUPFAM" id="SSF51126">
    <property type="entry name" value="Pectin lyase-like"/>
    <property type="match status" value="2"/>
</dbReference>
<dbReference type="PANTHER" id="PTHR11319:SF35">
    <property type="entry name" value="OUTER MEMBRANE PROTEIN PMPC-RELATED"/>
    <property type="match status" value="1"/>
</dbReference>
<keyword evidence="4" id="KW-1185">Reference proteome</keyword>
<dbReference type="PANTHER" id="PTHR11319">
    <property type="entry name" value="G PROTEIN-COUPLED RECEPTOR-RELATED"/>
    <property type="match status" value="1"/>
</dbReference>
<dbReference type="EMBL" id="JAPFFF010000033">
    <property type="protein sequence ID" value="KAK8844359.1"/>
    <property type="molecule type" value="Genomic_DNA"/>
</dbReference>
<evidence type="ECO:0000313" key="3">
    <source>
        <dbReference type="EMBL" id="KAK8844359.1"/>
    </source>
</evidence>
<reference evidence="3 4" key="1">
    <citation type="submission" date="2024-04" db="EMBL/GenBank/DDBJ databases">
        <title>Tritrichomonas musculus Genome.</title>
        <authorList>
            <person name="Alves-Ferreira E."/>
            <person name="Grigg M."/>
            <person name="Lorenzi H."/>
            <person name="Galac M."/>
        </authorList>
    </citation>
    <scope>NUCLEOTIDE SEQUENCE [LARGE SCALE GENOMIC DNA]</scope>
    <source>
        <strain evidence="3 4">EAF2021</strain>
    </source>
</reference>
<dbReference type="InterPro" id="IPR011050">
    <property type="entry name" value="Pectin_lyase_fold/virulence"/>
</dbReference>
<comment type="caution">
    <text evidence="3">The sequence shown here is derived from an EMBL/GenBank/DDBJ whole genome shotgun (WGS) entry which is preliminary data.</text>
</comment>
<keyword evidence="2" id="KW-0812">Transmembrane</keyword>
<evidence type="ECO:0008006" key="5">
    <source>
        <dbReference type="Google" id="ProtNLM"/>
    </source>
</evidence>
<feature type="compositionally biased region" description="Acidic residues" evidence="1">
    <location>
        <begin position="548"/>
        <end position="565"/>
    </location>
</feature>
<evidence type="ECO:0000256" key="1">
    <source>
        <dbReference type="SAM" id="MobiDB-lite"/>
    </source>
</evidence>
<dbReference type="Proteomes" id="UP001470230">
    <property type="component" value="Unassembled WGS sequence"/>
</dbReference>
<proteinExistence type="predicted"/>
<evidence type="ECO:0000313" key="4">
    <source>
        <dbReference type="Proteomes" id="UP001470230"/>
    </source>
</evidence>
<name>A0ABR2HD61_9EUKA</name>
<keyword evidence="2" id="KW-0472">Membrane</keyword>
<feature type="transmembrane region" description="Helical" evidence="2">
    <location>
        <begin position="698"/>
        <end position="726"/>
    </location>
</feature>
<organism evidence="3 4">
    <name type="scientific">Tritrichomonas musculus</name>
    <dbReference type="NCBI Taxonomy" id="1915356"/>
    <lineage>
        <taxon>Eukaryota</taxon>
        <taxon>Metamonada</taxon>
        <taxon>Parabasalia</taxon>
        <taxon>Tritrichomonadida</taxon>
        <taxon>Tritrichomonadidae</taxon>
        <taxon>Tritrichomonas</taxon>
    </lineage>
</organism>
<gene>
    <name evidence="3" type="ORF">M9Y10_024573</name>
</gene>
<accession>A0ABR2HD61</accession>